<evidence type="ECO:0000313" key="1">
    <source>
        <dbReference type="EMBL" id="KAI7982595.1"/>
    </source>
</evidence>
<name>A0ACC0F1X7_9ERIC</name>
<proteinExistence type="predicted"/>
<dbReference type="EMBL" id="CM045768">
    <property type="protein sequence ID" value="KAI7982595.1"/>
    <property type="molecule type" value="Genomic_DNA"/>
</dbReference>
<evidence type="ECO:0000313" key="2">
    <source>
        <dbReference type="Proteomes" id="UP001060215"/>
    </source>
</evidence>
<comment type="caution">
    <text evidence="1">The sequence shown here is derived from an EMBL/GenBank/DDBJ whole genome shotgun (WGS) entry which is preliminary data.</text>
</comment>
<gene>
    <name evidence="1" type="ORF">LOK49_LG15G00767</name>
</gene>
<accession>A0ACC0F1X7</accession>
<keyword evidence="2" id="KW-1185">Reference proteome</keyword>
<reference evidence="1 2" key="1">
    <citation type="journal article" date="2022" name="Plant J.">
        <title>Chromosome-level genome of Camellia lanceoleosa provides a valuable resource for understanding genome evolution and self-incompatibility.</title>
        <authorList>
            <person name="Gong W."/>
            <person name="Xiao S."/>
            <person name="Wang L."/>
            <person name="Liao Z."/>
            <person name="Chang Y."/>
            <person name="Mo W."/>
            <person name="Hu G."/>
            <person name="Li W."/>
            <person name="Zhao G."/>
            <person name="Zhu H."/>
            <person name="Hu X."/>
            <person name="Ji K."/>
            <person name="Xiang X."/>
            <person name="Song Q."/>
            <person name="Yuan D."/>
            <person name="Jin S."/>
            <person name="Zhang L."/>
        </authorList>
    </citation>
    <scope>NUCLEOTIDE SEQUENCE [LARGE SCALE GENOMIC DNA]</scope>
    <source>
        <strain evidence="1">SQ_2022a</strain>
    </source>
</reference>
<protein>
    <submittedName>
        <fullName evidence="1">Nuclear poly(A) polymerase 4</fullName>
    </submittedName>
</protein>
<organism evidence="1 2">
    <name type="scientific">Camellia lanceoleosa</name>
    <dbReference type="NCBI Taxonomy" id="1840588"/>
    <lineage>
        <taxon>Eukaryota</taxon>
        <taxon>Viridiplantae</taxon>
        <taxon>Streptophyta</taxon>
        <taxon>Embryophyta</taxon>
        <taxon>Tracheophyta</taxon>
        <taxon>Spermatophyta</taxon>
        <taxon>Magnoliopsida</taxon>
        <taxon>eudicotyledons</taxon>
        <taxon>Gunneridae</taxon>
        <taxon>Pentapetalae</taxon>
        <taxon>asterids</taxon>
        <taxon>Ericales</taxon>
        <taxon>Theaceae</taxon>
        <taxon>Camellia</taxon>
    </lineage>
</organism>
<sequence length="240" mass="27251">MEEVTELQPVPDAHVPVMKLKFNGVSIDLLYARFGYLDVYACCTMWMSQAVWSLNGRRVALILKLVPNFEISSKAKVYGTNPHLEAARDILAHLNHSDDIFLASSIKTGTTWLKALCFSIIHGQKNVDVKVDEEEKEEDDPLVKNTPSSCVQTIENGVYITNPTPDLSGHEQGPYAIGKAYETFADGPYPFGPFHVHWLEYWEASLKKSTRYLFLRYEEIKRSKRTSEKTGFISRKAICE</sequence>
<dbReference type="Proteomes" id="UP001060215">
    <property type="component" value="Chromosome 11"/>
</dbReference>